<evidence type="ECO:0000256" key="7">
    <source>
        <dbReference type="ARBA" id="ARBA00023004"/>
    </source>
</evidence>
<dbReference type="Gene3D" id="2.40.30.10">
    <property type="entry name" value="Translation factors"/>
    <property type="match status" value="1"/>
</dbReference>
<evidence type="ECO:0000259" key="9">
    <source>
        <dbReference type="PROSITE" id="PS51085"/>
    </source>
</evidence>
<keyword evidence="6" id="KW-0560">Oxidoreductase</keyword>
<evidence type="ECO:0000256" key="6">
    <source>
        <dbReference type="ARBA" id="ARBA00023002"/>
    </source>
</evidence>
<keyword evidence="4" id="KW-0479">Metal-binding</keyword>
<dbReference type="InterPro" id="IPR006058">
    <property type="entry name" value="2Fe2S_fd_BS"/>
</dbReference>
<evidence type="ECO:0000313" key="11">
    <source>
        <dbReference type="EMBL" id="MFC7446554.1"/>
    </source>
</evidence>
<comment type="cofactor">
    <cofactor evidence="1">
        <name>FAD</name>
        <dbReference type="ChEBI" id="CHEBI:57692"/>
    </cofactor>
</comment>
<evidence type="ECO:0000256" key="5">
    <source>
        <dbReference type="ARBA" id="ARBA00022827"/>
    </source>
</evidence>
<evidence type="ECO:0000256" key="8">
    <source>
        <dbReference type="ARBA" id="ARBA00023014"/>
    </source>
</evidence>
<dbReference type="Gene3D" id="3.40.50.80">
    <property type="entry name" value="Nucleotide-binding domain of ferredoxin-NADP reductase (FNR) module"/>
    <property type="match status" value="1"/>
</dbReference>
<dbReference type="PRINTS" id="PR00371">
    <property type="entry name" value="FPNCR"/>
</dbReference>
<evidence type="ECO:0000256" key="3">
    <source>
        <dbReference type="ARBA" id="ARBA00022714"/>
    </source>
</evidence>
<keyword evidence="7" id="KW-0408">Iron</keyword>
<comment type="caution">
    <text evidence="11">The sequence shown here is derived from an EMBL/GenBank/DDBJ whole genome shotgun (WGS) entry which is preliminary data.</text>
</comment>
<dbReference type="PROSITE" id="PS51384">
    <property type="entry name" value="FAD_FR"/>
    <property type="match status" value="1"/>
</dbReference>
<reference evidence="12" key="1">
    <citation type="journal article" date="2019" name="Int. J. Syst. Evol. Microbiol.">
        <title>The Global Catalogue of Microorganisms (GCM) 10K type strain sequencing project: providing services to taxonomists for standard genome sequencing and annotation.</title>
        <authorList>
            <consortium name="The Broad Institute Genomics Platform"/>
            <consortium name="The Broad Institute Genome Sequencing Center for Infectious Disease"/>
            <person name="Wu L."/>
            <person name="Ma J."/>
        </authorList>
    </citation>
    <scope>NUCLEOTIDE SEQUENCE [LARGE SCALE GENOMIC DNA]</scope>
    <source>
        <strain evidence="12">ICMP 19430</strain>
    </source>
</reference>
<dbReference type="InterPro" id="IPR050415">
    <property type="entry name" value="MRET"/>
</dbReference>
<dbReference type="PRINTS" id="PR00410">
    <property type="entry name" value="PHEHYDRXLASE"/>
</dbReference>
<dbReference type="PROSITE" id="PS51085">
    <property type="entry name" value="2FE2S_FER_2"/>
    <property type="match status" value="1"/>
</dbReference>
<keyword evidence="3" id="KW-0001">2Fe-2S</keyword>
<dbReference type="PANTHER" id="PTHR47354:SF8">
    <property type="entry name" value="1,2-PHENYLACETYL-COA EPOXIDASE, SUBUNIT E"/>
    <property type="match status" value="1"/>
</dbReference>
<dbReference type="Pfam" id="PF00970">
    <property type="entry name" value="FAD_binding_6"/>
    <property type="match status" value="1"/>
</dbReference>
<evidence type="ECO:0000313" key="12">
    <source>
        <dbReference type="Proteomes" id="UP001596484"/>
    </source>
</evidence>
<protein>
    <submittedName>
        <fullName evidence="11">2Fe-2S iron-sulfur cluster-binding protein</fullName>
    </submittedName>
</protein>
<dbReference type="EMBL" id="JBHTCS010000002">
    <property type="protein sequence ID" value="MFC7446554.1"/>
    <property type="molecule type" value="Genomic_DNA"/>
</dbReference>
<gene>
    <name evidence="11" type="ORF">ACFQS9_01485</name>
</gene>
<dbReference type="InterPro" id="IPR001041">
    <property type="entry name" value="2Fe-2S_ferredoxin-type"/>
</dbReference>
<dbReference type="PANTHER" id="PTHR47354">
    <property type="entry name" value="NADH OXIDOREDUCTASE HCR"/>
    <property type="match status" value="1"/>
</dbReference>
<sequence>MSTSRTAVIGHELIVTDVIEETSDSKSIVLRMPEECRELFTYRPGQFLTIRIPSDRTGNVARSYSLSSAPDVDDDLKVTVKRTAGGYGSNWLCDNVTPGSVMTVLPPSGRFTPASFNDDLLLFAAGSGITPIISILKTALLRSDSSVVLFYANRDSDSVIFHRELDEYSDKFGDRLTVHYWLDTIHGVPSQEGIAELVAEDSSCEVFVCGPAPFMATVSAGLHSAGVSQERHHQEAFVSISGDPFEAPRPISGDQSDSVVDTIVHLAGESHQFGWPVGRTLVDVLLDRGVDVPFSCRSGECGSCACTLVSGKVVMENADILDPADIAEGFVLGCQSRPDSGPIEIEF</sequence>
<dbReference type="InterPro" id="IPR039261">
    <property type="entry name" value="FNR_nucleotide-bd"/>
</dbReference>
<dbReference type="InterPro" id="IPR012675">
    <property type="entry name" value="Beta-grasp_dom_sf"/>
</dbReference>
<dbReference type="InterPro" id="IPR036010">
    <property type="entry name" value="2Fe-2S_ferredoxin-like_sf"/>
</dbReference>
<dbReference type="Gene3D" id="3.10.20.30">
    <property type="match status" value="1"/>
</dbReference>
<keyword evidence="8" id="KW-0411">Iron-sulfur</keyword>
<evidence type="ECO:0000259" key="10">
    <source>
        <dbReference type="PROSITE" id="PS51384"/>
    </source>
</evidence>
<dbReference type="InterPro" id="IPR001433">
    <property type="entry name" value="OxRdtase_FAD/NAD-bd"/>
</dbReference>
<evidence type="ECO:0000256" key="4">
    <source>
        <dbReference type="ARBA" id="ARBA00022723"/>
    </source>
</evidence>
<dbReference type="InterPro" id="IPR017938">
    <property type="entry name" value="Riboflavin_synthase-like_b-brl"/>
</dbReference>
<dbReference type="Pfam" id="PF00111">
    <property type="entry name" value="Fer2"/>
    <property type="match status" value="1"/>
</dbReference>
<dbReference type="SUPFAM" id="SSF54292">
    <property type="entry name" value="2Fe-2S ferredoxin-like"/>
    <property type="match status" value="1"/>
</dbReference>
<dbReference type="CDD" id="cd00207">
    <property type="entry name" value="fer2"/>
    <property type="match status" value="1"/>
</dbReference>
<dbReference type="SUPFAM" id="SSF63380">
    <property type="entry name" value="Riboflavin synthase domain-like"/>
    <property type="match status" value="1"/>
</dbReference>
<dbReference type="InterPro" id="IPR001709">
    <property type="entry name" value="Flavoprot_Pyr_Nucl_cyt_Rdtase"/>
</dbReference>
<dbReference type="PROSITE" id="PS00197">
    <property type="entry name" value="2FE2S_FER_1"/>
    <property type="match status" value="1"/>
</dbReference>
<evidence type="ECO:0000256" key="2">
    <source>
        <dbReference type="ARBA" id="ARBA00022630"/>
    </source>
</evidence>
<feature type="domain" description="2Fe-2S ferredoxin-type" evidence="9">
    <location>
        <begin position="262"/>
        <end position="347"/>
    </location>
</feature>
<dbReference type="CDD" id="cd06214">
    <property type="entry name" value="PA_degradation_oxidoreductase_like"/>
    <property type="match status" value="1"/>
</dbReference>
<dbReference type="Proteomes" id="UP001596484">
    <property type="component" value="Unassembled WGS sequence"/>
</dbReference>
<proteinExistence type="predicted"/>
<dbReference type="InterPro" id="IPR017927">
    <property type="entry name" value="FAD-bd_FR_type"/>
</dbReference>
<accession>A0ABW2RSM0</accession>
<keyword evidence="2" id="KW-0285">Flavoprotein</keyword>
<feature type="domain" description="FAD-binding FR-type" evidence="10">
    <location>
        <begin position="8"/>
        <end position="114"/>
    </location>
</feature>
<dbReference type="RefSeq" id="WP_378401583.1">
    <property type="nucleotide sequence ID" value="NZ_JBHTCS010000002.1"/>
</dbReference>
<dbReference type="InterPro" id="IPR008333">
    <property type="entry name" value="Cbr1-like_FAD-bd_dom"/>
</dbReference>
<keyword evidence="12" id="KW-1185">Reference proteome</keyword>
<organism evidence="11 12">
    <name type="scientific">Rhodococcus daqingensis</name>
    <dbReference type="NCBI Taxonomy" id="2479363"/>
    <lineage>
        <taxon>Bacteria</taxon>
        <taxon>Bacillati</taxon>
        <taxon>Actinomycetota</taxon>
        <taxon>Actinomycetes</taxon>
        <taxon>Mycobacteriales</taxon>
        <taxon>Nocardiaceae</taxon>
        <taxon>Rhodococcus</taxon>
    </lineage>
</organism>
<evidence type="ECO:0000256" key="1">
    <source>
        <dbReference type="ARBA" id="ARBA00001974"/>
    </source>
</evidence>
<name>A0ABW2RSM0_9NOCA</name>
<keyword evidence="5" id="KW-0274">FAD</keyword>
<dbReference type="Pfam" id="PF00175">
    <property type="entry name" value="NAD_binding_1"/>
    <property type="match status" value="1"/>
</dbReference>
<dbReference type="SUPFAM" id="SSF52343">
    <property type="entry name" value="Ferredoxin reductase-like, C-terminal NADP-linked domain"/>
    <property type="match status" value="1"/>
</dbReference>